<proteinExistence type="predicted"/>
<dbReference type="RefSeq" id="WP_344588542.1">
    <property type="nucleotide sequence ID" value="NZ_BAAARW010000006.1"/>
</dbReference>
<reference evidence="1 2" key="1">
    <citation type="journal article" date="2019" name="Int. J. Syst. Evol. Microbiol.">
        <title>The Global Catalogue of Microorganisms (GCM) 10K type strain sequencing project: providing services to taxonomists for standard genome sequencing and annotation.</title>
        <authorList>
            <consortium name="The Broad Institute Genomics Platform"/>
            <consortium name="The Broad Institute Genome Sequencing Center for Infectious Disease"/>
            <person name="Wu L."/>
            <person name="Ma J."/>
        </authorList>
    </citation>
    <scope>NUCLEOTIDE SEQUENCE [LARGE SCALE GENOMIC DNA]</scope>
    <source>
        <strain evidence="1 2">JCM 3325</strain>
    </source>
</reference>
<name>A0ABN3IQN0_9ACTN</name>
<dbReference type="Proteomes" id="UP001501231">
    <property type="component" value="Unassembled WGS sequence"/>
</dbReference>
<sequence length="66" mass="7669">MARRRQGRGLLRTLVRHWLEGLVIVGMNTWTVSEMPAEDITDALFGGTLTPWEREEFERLAQRARS</sequence>
<accession>A0ABN3IQN0</accession>
<evidence type="ECO:0000313" key="2">
    <source>
        <dbReference type="Proteomes" id="UP001501231"/>
    </source>
</evidence>
<protein>
    <submittedName>
        <fullName evidence="1">Uncharacterized protein</fullName>
    </submittedName>
</protein>
<comment type="caution">
    <text evidence="1">The sequence shown here is derived from an EMBL/GenBank/DDBJ whole genome shotgun (WGS) entry which is preliminary data.</text>
</comment>
<gene>
    <name evidence="1" type="ORF">GCM10010191_21220</name>
</gene>
<evidence type="ECO:0000313" key="1">
    <source>
        <dbReference type="EMBL" id="GAA2411653.1"/>
    </source>
</evidence>
<organism evidence="1 2">
    <name type="scientific">Actinomadura vinacea</name>
    <dbReference type="NCBI Taxonomy" id="115336"/>
    <lineage>
        <taxon>Bacteria</taxon>
        <taxon>Bacillati</taxon>
        <taxon>Actinomycetota</taxon>
        <taxon>Actinomycetes</taxon>
        <taxon>Streptosporangiales</taxon>
        <taxon>Thermomonosporaceae</taxon>
        <taxon>Actinomadura</taxon>
    </lineage>
</organism>
<dbReference type="EMBL" id="BAAARW010000006">
    <property type="protein sequence ID" value="GAA2411653.1"/>
    <property type="molecule type" value="Genomic_DNA"/>
</dbReference>
<keyword evidence="2" id="KW-1185">Reference proteome</keyword>